<dbReference type="Gene3D" id="3.40.630.30">
    <property type="match status" value="1"/>
</dbReference>
<dbReference type="STRING" id="1679170.AC625_24555"/>
<dbReference type="Proteomes" id="UP000037146">
    <property type="component" value="Unassembled WGS sequence"/>
</dbReference>
<accession>A0A0K9G8S1</accession>
<keyword evidence="3" id="KW-1185">Reference proteome</keyword>
<organism evidence="2 3">
    <name type="scientific">Peribacillus loiseleuriae</name>
    <dbReference type="NCBI Taxonomy" id="1679170"/>
    <lineage>
        <taxon>Bacteria</taxon>
        <taxon>Bacillati</taxon>
        <taxon>Bacillota</taxon>
        <taxon>Bacilli</taxon>
        <taxon>Bacillales</taxon>
        <taxon>Bacillaceae</taxon>
        <taxon>Peribacillus</taxon>
    </lineage>
</organism>
<reference evidence="3" key="1">
    <citation type="submission" date="2015-07" db="EMBL/GenBank/DDBJ databases">
        <title>Genome sequencing project for genomic taxonomy and phylogenomics of Bacillus-like bacteria.</title>
        <authorList>
            <person name="Liu B."/>
            <person name="Wang J."/>
            <person name="Zhu Y."/>
            <person name="Liu G."/>
            <person name="Chen Q."/>
            <person name="Chen Z."/>
            <person name="Lan J."/>
            <person name="Che J."/>
            <person name="Ge C."/>
            <person name="Shi H."/>
            <person name="Pan Z."/>
            <person name="Liu X."/>
        </authorList>
    </citation>
    <scope>NUCLEOTIDE SEQUENCE [LARGE SCALE GENOMIC DNA]</scope>
    <source>
        <strain evidence="3">FJAT-27997</strain>
    </source>
</reference>
<dbReference type="PANTHER" id="PTHR43792">
    <property type="entry name" value="GNAT FAMILY, PUTATIVE (AFU_ORTHOLOGUE AFUA_3G00765)-RELATED-RELATED"/>
    <property type="match status" value="1"/>
</dbReference>
<dbReference type="PATRIC" id="fig|1679170.3.peg.5521"/>
<evidence type="ECO:0000259" key="1">
    <source>
        <dbReference type="PROSITE" id="PS51186"/>
    </source>
</evidence>
<name>A0A0K9G8S1_9BACI</name>
<dbReference type="SUPFAM" id="SSF55729">
    <property type="entry name" value="Acyl-CoA N-acyltransferases (Nat)"/>
    <property type="match status" value="1"/>
</dbReference>
<evidence type="ECO:0000313" key="3">
    <source>
        <dbReference type="Proteomes" id="UP000037146"/>
    </source>
</evidence>
<evidence type="ECO:0000313" key="2">
    <source>
        <dbReference type="EMBL" id="KMY42816.1"/>
    </source>
</evidence>
<dbReference type="PROSITE" id="PS51186">
    <property type="entry name" value="GNAT"/>
    <property type="match status" value="1"/>
</dbReference>
<dbReference type="OrthoDB" id="9785602at2"/>
<dbReference type="GO" id="GO:0005737">
    <property type="term" value="C:cytoplasm"/>
    <property type="evidence" value="ECO:0007669"/>
    <property type="project" value="TreeGrafter"/>
</dbReference>
<dbReference type="RefSeq" id="WP_049684036.1">
    <property type="nucleotide sequence ID" value="NZ_LFZW01000002.1"/>
</dbReference>
<gene>
    <name evidence="2" type="ORF">AC625_24555</name>
</gene>
<dbReference type="Pfam" id="PF13302">
    <property type="entry name" value="Acetyltransf_3"/>
    <property type="match status" value="1"/>
</dbReference>
<dbReference type="InterPro" id="IPR000182">
    <property type="entry name" value="GNAT_dom"/>
</dbReference>
<dbReference type="EMBL" id="LFZW01000002">
    <property type="protein sequence ID" value="KMY42816.1"/>
    <property type="molecule type" value="Genomic_DNA"/>
</dbReference>
<dbReference type="PANTHER" id="PTHR43792:SF9">
    <property type="entry name" value="RIBOSOMAL-PROTEIN-ALANINE ACETYLTRANSFERASE"/>
    <property type="match status" value="1"/>
</dbReference>
<dbReference type="GO" id="GO:0008999">
    <property type="term" value="F:protein-N-terminal-alanine acetyltransferase activity"/>
    <property type="evidence" value="ECO:0007669"/>
    <property type="project" value="TreeGrafter"/>
</dbReference>
<proteinExistence type="predicted"/>
<dbReference type="CDD" id="cd04301">
    <property type="entry name" value="NAT_SF"/>
    <property type="match status" value="1"/>
</dbReference>
<comment type="caution">
    <text evidence="2">The sequence shown here is derived from an EMBL/GenBank/DDBJ whole genome shotgun (WGS) entry which is preliminary data.</text>
</comment>
<dbReference type="AlphaFoldDB" id="A0A0K9G8S1"/>
<sequence>MKIEAFLKTIPNFETDRLILRKIELNDLEDIFEFSSDPEVAYHTTWGANKSKEETLNNFVNVVIENYEKGQTGALAIVHKESSKVIGTCSFIEWSNEHSNAEIGYVLNRNYWGLGIATEAINELIRFGFETIQLNRIQGRCGIDNIGSEKVMLKIGMCYEGILRKNEFIKGEFKDTKIFSILK</sequence>
<feature type="domain" description="N-acetyltransferase" evidence="1">
    <location>
        <begin position="18"/>
        <end position="180"/>
    </location>
</feature>
<dbReference type="InterPro" id="IPR051531">
    <property type="entry name" value="N-acetyltransferase"/>
</dbReference>
<dbReference type="InterPro" id="IPR016181">
    <property type="entry name" value="Acyl_CoA_acyltransferase"/>
</dbReference>
<protein>
    <recommendedName>
        <fullName evidence="1">N-acetyltransferase domain-containing protein</fullName>
    </recommendedName>
</protein>